<sequence>MKFEIFKSQENNKFYFRGKGKNGEIIFQSQGYTTKQNAEKTIEVIKNEAKDAKVEHL</sequence>
<reference evidence="2 3" key="1">
    <citation type="submission" date="2020-08" db="EMBL/GenBank/DDBJ databases">
        <authorList>
            <person name="Liu C."/>
            <person name="Sun Q."/>
        </authorList>
    </citation>
    <scope>NUCLEOTIDE SEQUENCE [LARGE SCALE GENOMIC DNA]</scope>
    <source>
        <strain evidence="2 3">NSJ-57</strain>
    </source>
</reference>
<proteinExistence type="predicted"/>
<accession>A0A7G9GUY6</accession>
<dbReference type="InterPro" id="IPR010879">
    <property type="entry name" value="DUF1508"/>
</dbReference>
<dbReference type="Pfam" id="PF07411">
    <property type="entry name" value="DUF1508"/>
    <property type="match status" value="1"/>
</dbReference>
<dbReference type="RefSeq" id="WP_101474175.1">
    <property type="nucleotide sequence ID" value="NZ_CP060637.1"/>
</dbReference>
<dbReference type="InterPro" id="IPR036913">
    <property type="entry name" value="YegP-like_sf"/>
</dbReference>
<dbReference type="KEGG" id="fho:H9Q81_06465"/>
<feature type="domain" description="DUF1508" evidence="1">
    <location>
        <begin position="11"/>
        <end position="55"/>
    </location>
</feature>
<keyword evidence="3" id="KW-1185">Reference proteome</keyword>
<name>A0A7G9GUY6_9FUSO</name>
<gene>
    <name evidence="2" type="ORF">H9Q81_06465</name>
</gene>
<dbReference type="SUPFAM" id="SSF160113">
    <property type="entry name" value="YegP-like"/>
    <property type="match status" value="1"/>
</dbReference>
<evidence type="ECO:0000259" key="1">
    <source>
        <dbReference type="Pfam" id="PF07411"/>
    </source>
</evidence>
<dbReference type="Proteomes" id="UP000515913">
    <property type="component" value="Chromosome"/>
</dbReference>
<dbReference type="Gene3D" id="3.30.160.160">
    <property type="entry name" value="YegP-like"/>
    <property type="match status" value="1"/>
</dbReference>
<protein>
    <submittedName>
        <fullName evidence="2">YegP family protein</fullName>
    </submittedName>
</protein>
<dbReference type="EMBL" id="CP060637">
    <property type="protein sequence ID" value="QNM14618.1"/>
    <property type="molecule type" value="Genomic_DNA"/>
</dbReference>
<dbReference type="AlphaFoldDB" id="A0A7G9GUY6"/>
<evidence type="ECO:0000313" key="3">
    <source>
        <dbReference type="Proteomes" id="UP000515913"/>
    </source>
</evidence>
<evidence type="ECO:0000313" key="2">
    <source>
        <dbReference type="EMBL" id="QNM14618.1"/>
    </source>
</evidence>
<organism evidence="2 3">
    <name type="scientific">Fusobacterium hominis</name>
    <dbReference type="NCBI Taxonomy" id="2764326"/>
    <lineage>
        <taxon>Bacteria</taxon>
        <taxon>Fusobacteriati</taxon>
        <taxon>Fusobacteriota</taxon>
        <taxon>Fusobacteriia</taxon>
        <taxon>Fusobacteriales</taxon>
        <taxon>Fusobacteriaceae</taxon>
        <taxon>Fusobacterium</taxon>
    </lineage>
</organism>